<name>A0ABR8Q9P4_9CELL</name>
<organism evidence="1 2">
    <name type="scientific">Cellulomonas avistercoris</name>
    <dbReference type="NCBI Taxonomy" id="2762242"/>
    <lineage>
        <taxon>Bacteria</taxon>
        <taxon>Bacillati</taxon>
        <taxon>Actinomycetota</taxon>
        <taxon>Actinomycetes</taxon>
        <taxon>Micrococcales</taxon>
        <taxon>Cellulomonadaceae</taxon>
        <taxon>Cellulomonas</taxon>
    </lineage>
</organism>
<sequence length="76" mass="7727">MDPVDPALAGVRAYLSHLDGCEVAVRTTSGGEYVGPLSCLLSGNVVFVGPSGAAPCIRIDTVESVLLLRGEPGRSG</sequence>
<dbReference type="Proteomes" id="UP000604241">
    <property type="component" value="Unassembled WGS sequence"/>
</dbReference>
<comment type="caution">
    <text evidence="1">The sequence shown here is derived from an EMBL/GenBank/DDBJ whole genome shotgun (WGS) entry which is preliminary data.</text>
</comment>
<evidence type="ECO:0000313" key="1">
    <source>
        <dbReference type="EMBL" id="MBD7917146.1"/>
    </source>
</evidence>
<protein>
    <submittedName>
        <fullName evidence="1">Uncharacterized protein</fullName>
    </submittedName>
</protein>
<gene>
    <name evidence="1" type="ORF">H9657_02490</name>
</gene>
<dbReference type="RefSeq" id="WP_191780029.1">
    <property type="nucleotide sequence ID" value="NZ_JACSQV010000002.1"/>
</dbReference>
<reference evidence="1 2" key="1">
    <citation type="submission" date="2020-08" db="EMBL/GenBank/DDBJ databases">
        <title>A Genomic Blueprint of the Chicken Gut Microbiome.</title>
        <authorList>
            <person name="Gilroy R."/>
            <person name="Ravi A."/>
            <person name="Getino M."/>
            <person name="Pursley I."/>
            <person name="Horton D.L."/>
            <person name="Alikhan N.-F."/>
            <person name="Baker D."/>
            <person name="Gharbi K."/>
            <person name="Hall N."/>
            <person name="Watson M."/>
            <person name="Adriaenssens E.M."/>
            <person name="Foster-Nyarko E."/>
            <person name="Jarju S."/>
            <person name="Secka A."/>
            <person name="Antonio M."/>
            <person name="Oren A."/>
            <person name="Chaudhuri R."/>
            <person name="La Ragione R.M."/>
            <person name="Hildebrand F."/>
            <person name="Pallen M.J."/>
        </authorList>
    </citation>
    <scope>NUCLEOTIDE SEQUENCE [LARGE SCALE GENOMIC DNA]</scope>
    <source>
        <strain evidence="1 2">Sa3CUA2</strain>
    </source>
</reference>
<keyword evidence="2" id="KW-1185">Reference proteome</keyword>
<evidence type="ECO:0000313" key="2">
    <source>
        <dbReference type="Proteomes" id="UP000604241"/>
    </source>
</evidence>
<dbReference type="EMBL" id="JACSQV010000002">
    <property type="protein sequence ID" value="MBD7917146.1"/>
    <property type="molecule type" value="Genomic_DNA"/>
</dbReference>
<accession>A0ABR8Q9P4</accession>
<proteinExistence type="predicted"/>